<organism evidence="1 2">
    <name type="scientific">Nocardioides ginsengisoli</name>
    <dbReference type="NCBI Taxonomy" id="363868"/>
    <lineage>
        <taxon>Bacteria</taxon>
        <taxon>Bacillati</taxon>
        <taxon>Actinomycetota</taxon>
        <taxon>Actinomycetes</taxon>
        <taxon>Propionibacteriales</taxon>
        <taxon>Nocardioidaceae</taxon>
        <taxon>Nocardioides</taxon>
    </lineage>
</organism>
<dbReference type="RefSeq" id="WP_367921852.1">
    <property type="nucleotide sequence ID" value="NZ_BAABAC010000049.1"/>
</dbReference>
<name>A0ABW3W2S9_9ACTN</name>
<reference evidence="2" key="1">
    <citation type="journal article" date="2019" name="Int. J. Syst. Evol. Microbiol.">
        <title>The Global Catalogue of Microorganisms (GCM) 10K type strain sequencing project: providing services to taxonomists for standard genome sequencing and annotation.</title>
        <authorList>
            <consortium name="The Broad Institute Genomics Platform"/>
            <consortium name="The Broad Institute Genome Sequencing Center for Infectious Disease"/>
            <person name="Wu L."/>
            <person name="Ma J."/>
        </authorList>
    </citation>
    <scope>NUCLEOTIDE SEQUENCE [LARGE SCALE GENOMIC DNA]</scope>
    <source>
        <strain evidence="2">CCUG 52478</strain>
    </source>
</reference>
<sequence>MSSKARRRLEKAAATQRLVRISRSPRHADPIDGFVVAVGRKWALVRDVVEGGYFDALVAIRVKDVTQVRKDRTFAGAFARTRPEWPPSAPLHADLRTTKGLIDSMRDLAPLVGIEQERRRGGVVWIGVPVEVDDGLLRLDQVAPDGSWRDEPHGFRFRRITKVVVGGRYQDALAATMVARE</sequence>
<accession>A0ABW3W2S9</accession>
<keyword evidence="2" id="KW-1185">Reference proteome</keyword>
<evidence type="ECO:0000313" key="2">
    <source>
        <dbReference type="Proteomes" id="UP001597229"/>
    </source>
</evidence>
<gene>
    <name evidence="1" type="ORF">ACFQ3F_15195</name>
</gene>
<comment type="caution">
    <text evidence="1">The sequence shown here is derived from an EMBL/GenBank/DDBJ whole genome shotgun (WGS) entry which is preliminary data.</text>
</comment>
<evidence type="ECO:0000313" key="1">
    <source>
        <dbReference type="EMBL" id="MFD1249142.1"/>
    </source>
</evidence>
<dbReference type="Proteomes" id="UP001597229">
    <property type="component" value="Unassembled WGS sequence"/>
</dbReference>
<proteinExistence type="predicted"/>
<protein>
    <submittedName>
        <fullName evidence="1">Uncharacterized protein</fullName>
    </submittedName>
</protein>
<dbReference type="EMBL" id="JBHTLX010000020">
    <property type="protein sequence ID" value="MFD1249142.1"/>
    <property type="molecule type" value="Genomic_DNA"/>
</dbReference>